<evidence type="ECO:0000313" key="1">
    <source>
        <dbReference type="EMBL" id="RKS77582.1"/>
    </source>
</evidence>
<gene>
    <name evidence="1" type="ORF">CLV35_1275</name>
</gene>
<protein>
    <submittedName>
        <fullName evidence="1">Uncharacterized protein</fullName>
    </submittedName>
</protein>
<dbReference type="RefSeq" id="WP_121192603.1">
    <property type="nucleotide sequence ID" value="NZ_RBWV01000010.1"/>
</dbReference>
<name>A0A420XRU5_9ACTN</name>
<organism evidence="1 2">
    <name type="scientific">Motilibacter peucedani</name>
    <dbReference type="NCBI Taxonomy" id="598650"/>
    <lineage>
        <taxon>Bacteria</taxon>
        <taxon>Bacillati</taxon>
        <taxon>Actinomycetota</taxon>
        <taxon>Actinomycetes</taxon>
        <taxon>Motilibacterales</taxon>
        <taxon>Motilibacteraceae</taxon>
        <taxon>Motilibacter</taxon>
    </lineage>
</organism>
<keyword evidence="2" id="KW-1185">Reference proteome</keyword>
<reference evidence="1 2" key="1">
    <citation type="submission" date="2018-10" db="EMBL/GenBank/DDBJ databases">
        <title>Genomic Encyclopedia of Archaeal and Bacterial Type Strains, Phase II (KMG-II): from individual species to whole genera.</title>
        <authorList>
            <person name="Goeker M."/>
        </authorList>
    </citation>
    <scope>NUCLEOTIDE SEQUENCE [LARGE SCALE GENOMIC DNA]</scope>
    <source>
        <strain evidence="1 2">RP-AC37</strain>
    </source>
</reference>
<evidence type="ECO:0000313" key="2">
    <source>
        <dbReference type="Proteomes" id="UP000281955"/>
    </source>
</evidence>
<dbReference type="EMBL" id="RBWV01000010">
    <property type="protein sequence ID" value="RKS77582.1"/>
    <property type="molecule type" value="Genomic_DNA"/>
</dbReference>
<dbReference type="Proteomes" id="UP000281955">
    <property type="component" value="Unassembled WGS sequence"/>
</dbReference>
<dbReference type="AlphaFoldDB" id="A0A420XRU5"/>
<proteinExistence type="predicted"/>
<sequence length="104" mass="11753">MSAERDPFERARLSSETELDAFYNLGLSSTHHWLESRPGTQYAEVEAMALTERRHRLHRIVDGMIDRIAAERLRERRRGLLVPPGVLATVSSIDDARARRGGAA</sequence>
<comment type="caution">
    <text evidence="1">The sequence shown here is derived from an EMBL/GenBank/DDBJ whole genome shotgun (WGS) entry which is preliminary data.</text>
</comment>
<dbReference type="InParanoid" id="A0A420XRU5"/>
<accession>A0A420XRU5</accession>